<gene>
    <name evidence="1" type="ORF">I6H42_01595</name>
</gene>
<sequence length="130" mass="14344">MVDILNEHWSDLEATETHLTLAYSRTGFCDVNIEPEFWMTGVPTISDEAIEMLSVKTDNTNTLQPGIYPGLYQYVPQDCHFSMIPADHANETLETKTTKSSSPFGSFKVQELAVSADCHLVVVTGEGVMG</sequence>
<dbReference type="RefSeq" id="WP_050695026.1">
    <property type="nucleotide sequence ID" value="NZ_CP012072.1"/>
</dbReference>
<dbReference type="EMBL" id="CP066065">
    <property type="protein sequence ID" value="QQC44143.1"/>
    <property type="molecule type" value="Genomic_DNA"/>
</dbReference>
<evidence type="ECO:0000313" key="2">
    <source>
        <dbReference type="Proteomes" id="UP000595220"/>
    </source>
</evidence>
<protein>
    <submittedName>
        <fullName evidence="1">Uncharacterized protein</fullName>
    </submittedName>
</protein>
<evidence type="ECO:0000313" key="1">
    <source>
        <dbReference type="EMBL" id="QQC44143.1"/>
    </source>
</evidence>
<keyword evidence="2" id="KW-1185">Reference proteome</keyword>
<dbReference type="Proteomes" id="UP000595220">
    <property type="component" value="Chromosome"/>
</dbReference>
<proteinExistence type="predicted"/>
<reference evidence="1 2" key="1">
    <citation type="submission" date="2020-12" db="EMBL/GenBank/DDBJ databases">
        <title>FDA dAtabase for Regulatory Grade micrObial Sequences (FDA-ARGOS): Supporting development and validation of Infectious Disease Dx tests.</title>
        <authorList>
            <person name="Sproer C."/>
            <person name="Gronow S."/>
            <person name="Severitt S."/>
            <person name="Schroder I."/>
            <person name="Tallon L."/>
            <person name="Sadzewicz L."/>
            <person name="Zhao X."/>
            <person name="Boylan J."/>
            <person name="Ott S."/>
            <person name="Bowen H."/>
            <person name="Vavikolanu K."/>
            <person name="Mehta A."/>
            <person name="Aluvathingal J."/>
            <person name="Nadendla S."/>
            <person name="Lowell S."/>
            <person name="Myers T."/>
            <person name="Yan Y."/>
            <person name="Sichtig H."/>
        </authorList>
    </citation>
    <scope>NUCLEOTIDE SEQUENCE [LARGE SCALE GENOMIC DNA]</scope>
    <source>
        <strain evidence="1 2">FDAARGOS_985</strain>
    </source>
</reference>
<organism evidence="1 2">
    <name type="scientific">Schaalia meyeri</name>
    <dbReference type="NCBI Taxonomy" id="52773"/>
    <lineage>
        <taxon>Bacteria</taxon>
        <taxon>Bacillati</taxon>
        <taxon>Actinomycetota</taxon>
        <taxon>Actinomycetes</taxon>
        <taxon>Actinomycetales</taxon>
        <taxon>Actinomycetaceae</taxon>
        <taxon>Schaalia</taxon>
    </lineage>
</organism>
<name>A0AAP9Y7A5_9ACTO</name>
<accession>A0AAP9Y7A5</accession>
<dbReference type="AlphaFoldDB" id="A0AAP9Y7A5"/>